<dbReference type="RefSeq" id="WP_011615692.1">
    <property type="nucleotide sequence ID" value="NC_008313.1"/>
</dbReference>
<reference evidence="1 3" key="1">
    <citation type="journal article" date="2006" name="Nat. Biotechnol.">
        <title>Genome sequence of the bioplastic-producing 'Knallgas' bacterium Ralstonia eutropha H16.</title>
        <authorList>
            <person name="Pohlmann A."/>
            <person name="Fricke W.F."/>
            <person name="Reinecke F."/>
            <person name="Kusian B."/>
            <person name="Liesegang H."/>
            <person name="Cramm R."/>
            <person name="Eitinger T."/>
            <person name="Ewering C."/>
            <person name="Potter M."/>
            <person name="Schwartz E."/>
            <person name="Strittmatter A."/>
            <person name="Voss I."/>
            <person name="Gottschalk G."/>
            <person name="Steinbuechel A."/>
            <person name="Friedrich B."/>
            <person name="Bowien B."/>
        </authorList>
    </citation>
    <scope>NUCLEOTIDE SEQUENCE [LARGE SCALE GENOMIC DNA]</scope>
    <source>
        <strain evidence="3">ATCC 17699 / DSM 428 / KCTC 22496 / NCIMB 10442 / H16 / Stanier 337</strain>
        <strain evidence="1">H16</strain>
    </source>
</reference>
<accession>Q0K8T8</accession>
<sequence>MPSPCLPTATETELALPWTGRNPVSAGWFEMRPARVPRDALPVYDEDMDCIIGYHRSFASVASTYDLTGHVVALDACVDEAGAGRASLLVAGTLWQPRARGMTRSGAEGEGLAAPAATLARLRGRFIALARQPLHFTLAALADMQEPERFVPLHILRLAMRCGTRLAAAAEMARFVAPITRRGVPTALELTLRPRDHTVLRVRTWPVAG</sequence>
<dbReference type="Proteomes" id="UP000008210">
    <property type="component" value="Chromosome 1"/>
</dbReference>
<dbReference type="OrthoDB" id="8962251at2"/>
<protein>
    <submittedName>
        <fullName evidence="1">Uncharacterized protein</fullName>
    </submittedName>
</protein>
<dbReference type="PATRIC" id="fig|381666.6.peg.2887"/>
<evidence type="ECO:0000313" key="2">
    <source>
        <dbReference type="EMBL" id="QCC01372.1"/>
    </source>
</evidence>
<dbReference type="AlphaFoldDB" id="Q0K8T8"/>
<evidence type="ECO:0000313" key="1">
    <source>
        <dbReference type="EMBL" id="CAJ93583.1"/>
    </source>
</evidence>
<organism evidence="1 3">
    <name type="scientific">Cupriavidus necator (strain ATCC 17699 / DSM 428 / KCTC 22496 / NCIMB 10442 / H16 / Stanier 337)</name>
    <name type="common">Ralstonia eutropha</name>
    <dbReference type="NCBI Taxonomy" id="381666"/>
    <lineage>
        <taxon>Bacteria</taxon>
        <taxon>Pseudomonadati</taxon>
        <taxon>Pseudomonadota</taxon>
        <taxon>Betaproteobacteria</taxon>
        <taxon>Burkholderiales</taxon>
        <taxon>Burkholderiaceae</taxon>
        <taxon>Cupriavidus</taxon>
    </lineage>
</organism>
<name>Q0K8T8_CUPNH</name>
<dbReference type="STRING" id="381666.H16_A2495"/>
<dbReference type="KEGG" id="reh:H16_A2495"/>
<dbReference type="EMBL" id="CP039287">
    <property type="protein sequence ID" value="QCC01372.1"/>
    <property type="molecule type" value="Genomic_DNA"/>
</dbReference>
<gene>
    <name evidence="1" type="ordered locus">H16_A2495</name>
    <name evidence="2" type="ORF">E6A55_12770</name>
</gene>
<dbReference type="Proteomes" id="UP000296079">
    <property type="component" value="Chromosome 1"/>
</dbReference>
<evidence type="ECO:0000313" key="4">
    <source>
        <dbReference type="Proteomes" id="UP000296079"/>
    </source>
</evidence>
<dbReference type="HOGENOM" id="CLU_1265198_0_0_4"/>
<evidence type="ECO:0000313" key="3">
    <source>
        <dbReference type="Proteomes" id="UP000008210"/>
    </source>
</evidence>
<reference evidence="2 4" key="2">
    <citation type="submission" date="2019-04" db="EMBL/GenBank/DDBJ databases">
        <title>Long-read de novo sequencing of Cupriavidus necator H16.</title>
        <authorList>
            <person name="Little G.T."/>
            <person name="Ehsaan M."/>
            <person name="Arenas-Lopez C."/>
            <person name="Jawed K."/>
            <person name="Winzer K."/>
            <person name="Kovacs K."/>
            <person name="Malys N."/>
            <person name="Minton N.P."/>
        </authorList>
    </citation>
    <scope>NUCLEOTIDE SEQUENCE [LARGE SCALE GENOMIC DNA]</scope>
    <source>
        <strain evidence="2 4">H16</strain>
    </source>
</reference>
<proteinExistence type="predicted"/>
<keyword evidence="3" id="KW-1185">Reference proteome</keyword>
<dbReference type="eggNOG" id="ENOG5032KMV">
    <property type="taxonomic scope" value="Bacteria"/>
</dbReference>
<dbReference type="EMBL" id="AM260479">
    <property type="protein sequence ID" value="CAJ93583.1"/>
    <property type="molecule type" value="Genomic_DNA"/>
</dbReference>